<dbReference type="AlphaFoldDB" id="A0A0M5LBZ3"/>
<evidence type="ECO:0000313" key="3">
    <source>
        <dbReference type="Proteomes" id="UP000056502"/>
    </source>
</evidence>
<evidence type="ECO:0000313" key="2">
    <source>
        <dbReference type="EMBL" id="ALE41136.1"/>
    </source>
</evidence>
<evidence type="ECO:0000256" key="1">
    <source>
        <dbReference type="SAM" id="MobiDB-lite"/>
    </source>
</evidence>
<gene>
    <name evidence="2" type="ORF">G436_3997</name>
</gene>
<name>A0A0M5LBZ3_LEPIR</name>
<feature type="compositionally biased region" description="Basic residues" evidence="1">
    <location>
        <begin position="8"/>
        <end position="22"/>
    </location>
</feature>
<dbReference type="EMBL" id="CP012603">
    <property type="protein sequence ID" value="ALE41136.1"/>
    <property type="molecule type" value="Genomic_DNA"/>
</dbReference>
<proteinExistence type="predicted"/>
<reference evidence="2 3" key="1">
    <citation type="journal article" date="2015" name="Genome Announc.">
        <title>Whole-Genome Sequence of Leptospira interrogans Serovar Hardjo Subtype Hardjoprajitno Strain Norma, Isolated from Cattle in a Leptospirosis Outbreak in Brazil.</title>
        <authorList>
            <person name="Cosate M.R."/>
            <person name="Soares S.C."/>
            <person name="Mendes T.A."/>
            <person name="Raittz R.T."/>
            <person name="Moreira E.C."/>
            <person name="Leite R."/>
            <person name="Fernandes G.R."/>
            <person name="Haddad J.P."/>
            <person name="Ortega J.M."/>
        </authorList>
    </citation>
    <scope>NUCLEOTIDE SEQUENCE [LARGE SCALE GENOMIC DNA]</scope>
    <source>
        <strain evidence="2 3">Norma</strain>
    </source>
</reference>
<feature type="region of interest" description="Disordered" evidence="1">
    <location>
        <begin position="1"/>
        <end position="22"/>
    </location>
</feature>
<protein>
    <submittedName>
        <fullName evidence="2">Uncharacterized protein</fullName>
    </submittedName>
</protein>
<dbReference type="Proteomes" id="UP000056502">
    <property type="component" value="Chromosome I"/>
</dbReference>
<accession>A0A0M5LBZ3</accession>
<organism evidence="2">
    <name type="scientific">Leptospira interrogans serovar Hardjo str. Norma</name>
    <dbReference type="NCBI Taxonomy" id="1279460"/>
    <lineage>
        <taxon>Bacteria</taxon>
        <taxon>Pseudomonadati</taxon>
        <taxon>Spirochaetota</taxon>
        <taxon>Spirochaetia</taxon>
        <taxon>Leptospirales</taxon>
        <taxon>Leptospiraceae</taxon>
        <taxon>Leptospira</taxon>
    </lineage>
</organism>
<sequence>MGIQLPRKIARRGKRNGYKQKRQNAGADFVSVPLHSFIQLLILKDVKQ</sequence>